<feature type="transmembrane region" description="Helical" evidence="7">
    <location>
        <begin position="53"/>
        <end position="71"/>
    </location>
</feature>
<reference evidence="9" key="1">
    <citation type="submission" date="2022-11" db="EMBL/GenBank/DDBJ databases">
        <authorList>
            <person name="Morgan W.R."/>
            <person name="Tartar A."/>
        </authorList>
    </citation>
    <scope>NUCLEOTIDE SEQUENCE</scope>
    <source>
        <strain evidence="9">ARSEF 373</strain>
    </source>
</reference>
<dbReference type="Gene3D" id="1.20.1250.20">
    <property type="entry name" value="MFS general substrate transporter like domains"/>
    <property type="match status" value="2"/>
</dbReference>
<gene>
    <name evidence="9" type="ORF">N0F65_003031</name>
</gene>
<protein>
    <recommendedName>
        <fullName evidence="8">Major facilitator superfamily (MFS) profile domain-containing protein</fullName>
    </recommendedName>
</protein>
<keyword evidence="4 7" id="KW-1133">Transmembrane helix</keyword>
<dbReference type="InterPro" id="IPR011701">
    <property type="entry name" value="MFS"/>
</dbReference>
<dbReference type="GO" id="GO:0016020">
    <property type="term" value="C:membrane"/>
    <property type="evidence" value="ECO:0007669"/>
    <property type="project" value="UniProtKB-SubCell"/>
</dbReference>
<comment type="similarity">
    <text evidence="2">Belongs to the major facilitator superfamily. Nitrate/nitrite porter (TC 2.A.1.8) family.</text>
</comment>
<keyword evidence="5" id="KW-0534">Nitrate assimilation</keyword>
<dbReference type="InterPro" id="IPR020846">
    <property type="entry name" value="MFS_dom"/>
</dbReference>
<evidence type="ECO:0000313" key="10">
    <source>
        <dbReference type="Proteomes" id="UP001146120"/>
    </source>
</evidence>
<evidence type="ECO:0000256" key="6">
    <source>
        <dbReference type="ARBA" id="ARBA00023136"/>
    </source>
</evidence>
<dbReference type="GO" id="GO:0042128">
    <property type="term" value="P:nitrate assimilation"/>
    <property type="evidence" value="ECO:0007669"/>
    <property type="project" value="UniProtKB-KW"/>
</dbReference>
<comment type="caution">
    <text evidence="9">The sequence shown here is derived from an EMBL/GenBank/DDBJ whole genome shotgun (WGS) entry which is preliminary data.</text>
</comment>
<dbReference type="SUPFAM" id="SSF103473">
    <property type="entry name" value="MFS general substrate transporter"/>
    <property type="match status" value="1"/>
</dbReference>
<dbReference type="Proteomes" id="UP001146120">
    <property type="component" value="Unassembled WGS sequence"/>
</dbReference>
<name>A0AAV2YTX4_9STRA</name>
<feature type="transmembrane region" description="Helical" evidence="7">
    <location>
        <begin position="128"/>
        <end position="158"/>
    </location>
</feature>
<evidence type="ECO:0000256" key="7">
    <source>
        <dbReference type="SAM" id="Phobius"/>
    </source>
</evidence>
<dbReference type="PROSITE" id="PS50850">
    <property type="entry name" value="MFS"/>
    <property type="match status" value="1"/>
</dbReference>
<evidence type="ECO:0000256" key="1">
    <source>
        <dbReference type="ARBA" id="ARBA00004141"/>
    </source>
</evidence>
<dbReference type="InterPro" id="IPR036259">
    <property type="entry name" value="MFS_trans_sf"/>
</dbReference>
<proteinExistence type="inferred from homology"/>
<reference evidence="9" key="2">
    <citation type="journal article" date="2023" name="Microbiol Resour">
        <title>Decontamination and Annotation of the Draft Genome Sequence of the Oomycete Lagenidium giganteum ARSEF 373.</title>
        <authorList>
            <person name="Morgan W.R."/>
            <person name="Tartar A."/>
        </authorList>
    </citation>
    <scope>NUCLEOTIDE SEQUENCE</scope>
    <source>
        <strain evidence="9">ARSEF 373</strain>
    </source>
</reference>
<evidence type="ECO:0000256" key="4">
    <source>
        <dbReference type="ARBA" id="ARBA00022989"/>
    </source>
</evidence>
<dbReference type="InterPro" id="IPR044772">
    <property type="entry name" value="NO3_transporter"/>
</dbReference>
<evidence type="ECO:0000256" key="2">
    <source>
        <dbReference type="ARBA" id="ARBA00008432"/>
    </source>
</evidence>
<feature type="domain" description="Major facilitator superfamily (MFS) profile" evidence="8">
    <location>
        <begin position="53"/>
        <end position="466"/>
    </location>
</feature>
<dbReference type="PANTHER" id="PTHR23515">
    <property type="entry name" value="HIGH-AFFINITY NITRATE TRANSPORTER 2.3"/>
    <property type="match status" value="1"/>
</dbReference>
<sequence>MEAGYASVSTPCLPTSIMEDSAARAYSLPVEKTQFDRATKIKPLSLLRPHMRIFHLTWLSAITGFCGWYALPPLMPVIKDTLHLTDSQVLNSDIMSTASTILTRVLAGPLLDAYGPQLVQSYVLGLGAIPVFCAAFVSSATTLVIVRFFIGLVGCVFVSSQYWTTITFAKNVVATSNAITGGLGLAGIGFAFLLLPYVHDLVVSGGASVDMAWRITVALPAVLMVAMGLVIRYCVDSCPMGEFERMKQAKNEASTVDAITAFGVVLHQRNTYILVLNYALCFGAELQLNNMGALYFYEEFMKPGCHNKSDASCHRLTKTQAATIASSFGLMNLFARAIGGIVSDVANRRHGMCGRKWIQFVYLCVEGALVLALSQVRSLGGCIALYVLTAMAAQGSGGSTFGIVPYVNELHTGSVTGLVGAGGNVGGVVFGLIFKSVISRHEGFLVMGIVILVCALSTWLLHFEQEQHNDIQHPFQDISDSTSTVPATPVSQLSAAK</sequence>
<organism evidence="9 10">
    <name type="scientific">Lagenidium giganteum</name>
    <dbReference type="NCBI Taxonomy" id="4803"/>
    <lineage>
        <taxon>Eukaryota</taxon>
        <taxon>Sar</taxon>
        <taxon>Stramenopiles</taxon>
        <taxon>Oomycota</taxon>
        <taxon>Peronosporomycetes</taxon>
        <taxon>Pythiales</taxon>
        <taxon>Pythiaceae</taxon>
    </lineage>
</organism>
<keyword evidence="6 7" id="KW-0472">Membrane</keyword>
<accession>A0AAV2YTX4</accession>
<dbReference type="AlphaFoldDB" id="A0AAV2YTX4"/>
<evidence type="ECO:0000256" key="5">
    <source>
        <dbReference type="ARBA" id="ARBA00023063"/>
    </source>
</evidence>
<feature type="transmembrane region" description="Helical" evidence="7">
    <location>
        <begin position="357"/>
        <end position="377"/>
    </location>
</feature>
<keyword evidence="3 7" id="KW-0812">Transmembrane</keyword>
<feature type="transmembrane region" description="Helical" evidence="7">
    <location>
        <begin position="418"/>
        <end position="438"/>
    </location>
</feature>
<feature type="transmembrane region" description="Helical" evidence="7">
    <location>
        <begin position="211"/>
        <end position="235"/>
    </location>
</feature>
<evidence type="ECO:0000313" key="9">
    <source>
        <dbReference type="EMBL" id="DAZ97545.1"/>
    </source>
</evidence>
<feature type="transmembrane region" description="Helical" evidence="7">
    <location>
        <begin position="383"/>
        <end position="406"/>
    </location>
</feature>
<keyword evidence="10" id="KW-1185">Reference proteome</keyword>
<evidence type="ECO:0000256" key="3">
    <source>
        <dbReference type="ARBA" id="ARBA00022692"/>
    </source>
</evidence>
<dbReference type="GO" id="GO:0015112">
    <property type="term" value="F:nitrate transmembrane transporter activity"/>
    <property type="evidence" value="ECO:0007669"/>
    <property type="project" value="InterPro"/>
</dbReference>
<comment type="subcellular location">
    <subcellularLocation>
        <location evidence="1">Membrane</location>
        <topology evidence="1">Multi-pass membrane protein</topology>
    </subcellularLocation>
</comment>
<feature type="transmembrane region" description="Helical" evidence="7">
    <location>
        <begin position="444"/>
        <end position="463"/>
    </location>
</feature>
<dbReference type="Pfam" id="PF07690">
    <property type="entry name" value="MFS_1"/>
    <property type="match status" value="1"/>
</dbReference>
<feature type="transmembrane region" description="Helical" evidence="7">
    <location>
        <begin position="178"/>
        <end position="199"/>
    </location>
</feature>
<dbReference type="EMBL" id="DAKRPA010000132">
    <property type="protein sequence ID" value="DAZ97545.1"/>
    <property type="molecule type" value="Genomic_DNA"/>
</dbReference>
<evidence type="ECO:0000259" key="8">
    <source>
        <dbReference type="PROSITE" id="PS50850"/>
    </source>
</evidence>